<name>A0AAQ3PXY8_ANAHA</name>
<proteinExistence type="predicted"/>
<organism evidence="1 2">
    <name type="scientific">Anaerostipes hadrus</name>
    <dbReference type="NCBI Taxonomy" id="649756"/>
    <lineage>
        <taxon>Bacteria</taxon>
        <taxon>Bacillati</taxon>
        <taxon>Bacillota</taxon>
        <taxon>Clostridia</taxon>
        <taxon>Lachnospirales</taxon>
        <taxon>Lachnospiraceae</taxon>
        <taxon>Anaerostipes</taxon>
    </lineage>
</organism>
<dbReference type="Proteomes" id="UP001243496">
    <property type="component" value="Chromosome"/>
</dbReference>
<evidence type="ECO:0000313" key="1">
    <source>
        <dbReference type="EMBL" id="WMD17464.1"/>
    </source>
</evidence>
<dbReference type="AlphaFoldDB" id="A0AAQ3PXY8"/>
<dbReference type="RefSeq" id="WP_227085725.1">
    <property type="nucleotide sequence ID" value="NZ_CP132968.1"/>
</dbReference>
<gene>
    <name evidence="1" type="ORF">RBI15_05045</name>
</gene>
<reference evidence="1" key="1">
    <citation type="submission" date="2023-08" db="EMBL/GenBank/DDBJ databases">
        <title>Complete Genome Sequences of butyrate producing Anaerostipes hadrus strains BA1 and GIF7 isolated from the terminal ileum of a healthy lean male.</title>
        <authorList>
            <person name="Low A."/>
            <person name="Sheludchenko M."/>
            <person name="Cheng H.E."/>
            <person name="Koh X.Q."/>
            <person name="Lee J."/>
        </authorList>
    </citation>
    <scope>NUCLEOTIDE SEQUENCE</scope>
    <source>
        <strain evidence="1">BA1</strain>
    </source>
</reference>
<dbReference type="GeneID" id="92740747"/>
<protein>
    <submittedName>
        <fullName evidence="1">Uncharacterized protein</fullName>
    </submittedName>
</protein>
<evidence type="ECO:0000313" key="2">
    <source>
        <dbReference type="Proteomes" id="UP001243496"/>
    </source>
</evidence>
<accession>A0AAQ3PXY8</accession>
<sequence>MYDYSGDMSYFQNQLLDVGITKDVLDMDEFAGSTQEELQLIVDYAIKVQKSKEDQEND</sequence>
<dbReference type="EMBL" id="CP132968">
    <property type="protein sequence ID" value="WMD17464.1"/>
    <property type="molecule type" value="Genomic_DNA"/>
</dbReference>